<evidence type="ECO:0000259" key="2">
    <source>
        <dbReference type="Pfam" id="PF13827"/>
    </source>
</evidence>
<proteinExistence type="predicted"/>
<reference evidence="4" key="1">
    <citation type="submission" date="2017-09" db="EMBL/GenBank/DDBJ databases">
        <title>Luteimonas liuhanmingii sp.nov., isolated from the intestinal contents of Tibetan Plateau Pika in Yushu, Qinghai Province, China.</title>
        <authorList>
            <person name="Gui Z."/>
        </authorList>
    </citation>
    <scope>NUCLEOTIDE SEQUENCE [LARGE SCALE GENOMIC DNA]</scope>
    <source>
        <strain evidence="4">100111</strain>
    </source>
</reference>
<dbReference type="RefSeq" id="WP_096299718.1">
    <property type="nucleotide sequence ID" value="NZ_CP023406.1"/>
</dbReference>
<protein>
    <recommendedName>
        <fullName evidence="2">DUF4189 domain-containing protein</fullName>
    </recommendedName>
</protein>
<feature type="signal peptide" evidence="1">
    <location>
        <begin position="1"/>
        <end position="24"/>
    </location>
</feature>
<evidence type="ECO:0000313" key="4">
    <source>
        <dbReference type="Proteomes" id="UP000218968"/>
    </source>
</evidence>
<keyword evidence="4" id="KW-1185">Reference proteome</keyword>
<dbReference type="Proteomes" id="UP000218968">
    <property type="component" value="Chromosome"/>
</dbReference>
<name>A0A290XH47_9GAMM</name>
<dbReference type="KEGG" id="lum:CNR27_13980"/>
<gene>
    <name evidence="3" type="ORF">CNR27_13980</name>
</gene>
<feature type="domain" description="DUF4189" evidence="2">
    <location>
        <begin position="56"/>
        <end position="151"/>
    </location>
</feature>
<dbReference type="EMBL" id="CP023406">
    <property type="protein sequence ID" value="ATD68401.1"/>
    <property type="molecule type" value="Genomic_DNA"/>
</dbReference>
<dbReference type="AlphaFoldDB" id="A0A290XH47"/>
<organism evidence="3 4">
    <name type="scientific">Luteimonas chenhongjianii</name>
    <dbReference type="NCBI Taxonomy" id="2006110"/>
    <lineage>
        <taxon>Bacteria</taxon>
        <taxon>Pseudomonadati</taxon>
        <taxon>Pseudomonadota</taxon>
        <taxon>Gammaproteobacteria</taxon>
        <taxon>Lysobacterales</taxon>
        <taxon>Lysobacteraceae</taxon>
        <taxon>Luteimonas</taxon>
    </lineage>
</organism>
<feature type="chain" id="PRO_5012177264" description="DUF4189 domain-containing protein" evidence="1">
    <location>
        <begin position="25"/>
        <end position="151"/>
    </location>
</feature>
<dbReference type="InterPro" id="IPR025240">
    <property type="entry name" value="DUF4189"/>
</dbReference>
<dbReference type="OrthoDB" id="5998174at2"/>
<accession>A0A290XH47</accession>
<dbReference type="Pfam" id="PF13827">
    <property type="entry name" value="DUF4189"/>
    <property type="match status" value="1"/>
</dbReference>
<evidence type="ECO:0000313" key="3">
    <source>
        <dbReference type="EMBL" id="ATD68401.1"/>
    </source>
</evidence>
<evidence type="ECO:0000256" key="1">
    <source>
        <dbReference type="SAM" id="SignalP"/>
    </source>
</evidence>
<keyword evidence="1" id="KW-0732">Signal</keyword>
<sequence>MKNRLQCSPSLFFLLIAIAGFTYAQDPTSQHYRDTVVLPALGYGDTIPRHDRGGGWGALAISRPFQVFAVAVDGIDEQSARQEALEMCRNLGGKDCEPRMTFRNACFALASGGGHWGSASRSRQRNADKLALQNCRKFGGGSDCAIAYQTC</sequence>